<sequence>MVIKFNRKAEPMANYNEKRSQYVNAIKEEKSFESQEQAWSEMQNALVNDLQSVIKDEVSRSQVYGETPASNILNSAERKFFNTLTTDVGTKDEVLLPETTIDRIFEDLTTDHPLLNALGIRTTGIKTKIIQSDTTGTAVWGKVFGEIKGQLDVLFKKT</sequence>
<dbReference type="AlphaFoldDB" id="R7ZIU4"/>
<dbReference type="eggNOG" id="COG4653">
    <property type="taxonomic scope" value="Bacteria"/>
</dbReference>
<evidence type="ECO:0000313" key="1">
    <source>
        <dbReference type="EMBL" id="EON73959.1"/>
    </source>
</evidence>
<proteinExistence type="predicted"/>
<dbReference type="HOGENOM" id="CLU_1757693_0_0_9"/>
<dbReference type="PATRIC" id="fig|1285586.5.peg.978"/>
<gene>
    <name evidence="1" type="ORF">H131_04829</name>
</gene>
<reference evidence="1 2" key="1">
    <citation type="submission" date="2013-04" db="EMBL/GenBank/DDBJ databases">
        <title>Draft genome of the heavy metal tolerant bacterium Lysinibacillus sphaericus strain OT4b.31.</title>
        <authorList>
            <person name="Pena-Montenegro T.D."/>
            <person name="Dussan J."/>
        </authorList>
    </citation>
    <scope>NUCLEOTIDE SEQUENCE [LARGE SCALE GENOMIC DNA]</scope>
    <source>
        <strain evidence="1 2">OT4b.31</strain>
    </source>
</reference>
<dbReference type="EMBL" id="AQPX01000008">
    <property type="protein sequence ID" value="EON73959.1"/>
    <property type="molecule type" value="Genomic_DNA"/>
</dbReference>
<dbReference type="Proteomes" id="UP000013911">
    <property type="component" value="Unassembled WGS sequence"/>
</dbReference>
<organism evidence="1 2">
    <name type="scientific">Lysinibacillus sphaericus OT4b.31</name>
    <dbReference type="NCBI Taxonomy" id="1285586"/>
    <lineage>
        <taxon>Bacteria</taxon>
        <taxon>Bacillati</taxon>
        <taxon>Bacillota</taxon>
        <taxon>Bacilli</taxon>
        <taxon>Bacillales</taxon>
        <taxon>Bacillaceae</taxon>
        <taxon>Lysinibacillus</taxon>
    </lineage>
</organism>
<accession>R7ZIU4</accession>
<name>R7ZIU4_LYSSH</name>
<protein>
    <submittedName>
        <fullName evidence="1">Uncharacterized protein</fullName>
    </submittedName>
</protein>
<comment type="caution">
    <text evidence="1">The sequence shown here is derived from an EMBL/GenBank/DDBJ whole genome shotgun (WGS) entry which is preliminary data.</text>
</comment>
<dbReference type="RefSeq" id="WP_010857928.1">
    <property type="nucleotide sequence ID" value="NZ_KB933398.1"/>
</dbReference>
<evidence type="ECO:0000313" key="2">
    <source>
        <dbReference type="Proteomes" id="UP000013911"/>
    </source>
</evidence>